<dbReference type="GeneID" id="5482317"/>
<dbReference type="RefSeq" id="XP_001586106.1">
    <property type="nucleotide sequence ID" value="XM_001586056.1"/>
</dbReference>
<dbReference type="KEGG" id="ssl:SS1G_12681"/>
<name>A7F506_SCLS1</name>
<protein>
    <submittedName>
        <fullName evidence="1">Uncharacterized protein</fullName>
    </submittedName>
</protein>
<accession>A7F506</accession>
<evidence type="ECO:0000313" key="1">
    <source>
        <dbReference type="EMBL" id="EDN97827.1"/>
    </source>
</evidence>
<dbReference type="InParanoid" id="A7F506"/>
<keyword evidence="2" id="KW-1185">Reference proteome</keyword>
<gene>
    <name evidence="1" type="ORF">SS1G_12681</name>
</gene>
<sequence length="119" mass="13848">MCSVEFRLYSFAPGSSAHSLMRNGIGLLISSRVEVFRSFSFARMRNSKPFSGDDINLLIFQKRLGFTQIKTAWQENLMILFMRDFMRDYTKRWIHGHGCVHVHVYVHGLLTGVNRFLTT</sequence>
<reference evidence="2" key="1">
    <citation type="journal article" date="2011" name="PLoS Genet.">
        <title>Genomic analysis of the necrotrophic fungal pathogens Sclerotinia sclerotiorum and Botrytis cinerea.</title>
        <authorList>
            <person name="Amselem J."/>
            <person name="Cuomo C.A."/>
            <person name="van Kan J.A."/>
            <person name="Viaud M."/>
            <person name="Benito E.P."/>
            <person name="Couloux A."/>
            <person name="Coutinho P.M."/>
            <person name="de Vries R.P."/>
            <person name="Dyer P.S."/>
            <person name="Fillinger S."/>
            <person name="Fournier E."/>
            <person name="Gout L."/>
            <person name="Hahn M."/>
            <person name="Kohn L."/>
            <person name="Lapalu N."/>
            <person name="Plummer K.M."/>
            <person name="Pradier J.M."/>
            <person name="Quevillon E."/>
            <person name="Sharon A."/>
            <person name="Simon A."/>
            <person name="ten Have A."/>
            <person name="Tudzynski B."/>
            <person name="Tudzynski P."/>
            <person name="Wincker P."/>
            <person name="Andrew M."/>
            <person name="Anthouard V."/>
            <person name="Beever R.E."/>
            <person name="Beffa R."/>
            <person name="Benoit I."/>
            <person name="Bouzid O."/>
            <person name="Brault B."/>
            <person name="Chen Z."/>
            <person name="Choquer M."/>
            <person name="Collemare J."/>
            <person name="Cotton P."/>
            <person name="Danchin E.G."/>
            <person name="Da Silva C."/>
            <person name="Gautier A."/>
            <person name="Giraud C."/>
            <person name="Giraud T."/>
            <person name="Gonzalez C."/>
            <person name="Grossetete S."/>
            <person name="Guldener U."/>
            <person name="Henrissat B."/>
            <person name="Howlett B.J."/>
            <person name="Kodira C."/>
            <person name="Kretschmer M."/>
            <person name="Lappartient A."/>
            <person name="Leroch M."/>
            <person name="Levis C."/>
            <person name="Mauceli E."/>
            <person name="Neuveglise C."/>
            <person name="Oeser B."/>
            <person name="Pearson M."/>
            <person name="Poulain J."/>
            <person name="Poussereau N."/>
            <person name="Quesneville H."/>
            <person name="Rascle C."/>
            <person name="Schumacher J."/>
            <person name="Segurens B."/>
            <person name="Sexton A."/>
            <person name="Silva E."/>
            <person name="Sirven C."/>
            <person name="Soanes D.M."/>
            <person name="Talbot N.J."/>
            <person name="Templeton M."/>
            <person name="Yandava C."/>
            <person name="Yarden O."/>
            <person name="Zeng Q."/>
            <person name="Rollins J.A."/>
            <person name="Lebrun M.H."/>
            <person name="Dickman M."/>
        </authorList>
    </citation>
    <scope>NUCLEOTIDE SEQUENCE [LARGE SCALE GENOMIC DNA]</scope>
    <source>
        <strain evidence="2">ATCC 18683 / 1980 / Ss-1</strain>
    </source>
</reference>
<evidence type="ECO:0000313" key="2">
    <source>
        <dbReference type="Proteomes" id="UP000001312"/>
    </source>
</evidence>
<dbReference type="Proteomes" id="UP000001312">
    <property type="component" value="Unassembled WGS sequence"/>
</dbReference>
<proteinExistence type="predicted"/>
<dbReference type="EMBL" id="CH476642">
    <property type="protein sequence ID" value="EDN97827.1"/>
    <property type="molecule type" value="Genomic_DNA"/>
</dbReference>
<organism evidence="1 2">
    <name type="scientific">Sclerotinia sclerotiorum (strain ATCC 18683 / 1980 / Ss-1)</name>
    <name type="common">White mold</name>
    <name type="synonym">Whetzelinia sclerotiorum</name>
    <dbReference type="NCBI Taxonomy" id="665079"/>
    <lineage>
        <taxon>Eukaryota</taxon>
        <taxon>Fungi</taxon>
        <taxon>Dikarya</taxon>
        <taxon>Ascomycota</taxon>
        <taxon>Pezizomycotina</taxon>
        <taxon>Leotiomycetes</taxon>
        <taxon>Helotiales</taxon>
        <taxon>Sclerotiniaceae</taxon>
        <taxon>Sclerotinia</taxon>
    </lineage>
</organism>
<dbReference type="AlphaFoldDB" id="A7F506"/>